<dbReference type="RefSeq" id="WP_176490544.1">
    <property type="nucleotide sequence ID" value="NZ_BLXU01000010.1"/>
</dbReference>
<proteinExistence type="predicted"/>
<feature type="transmembrane region" description="Helical" evidence="2">
    <location>
        <begin position="56"/>
        <end position="78"/>
    </location>
</feature>
<dbReference type="Proteomes" id="UP000504756">
    <property type="component" value="Unassembled WGS sequence"/>
</dbReference>
<evidence type="ECO:0000256" key="2">
    <source>
        <dbReference type="SAM" id="Phobius"/>
    </source>
</evidence>
<accession>A0A6L2ZW89</accession>
<sequence>MSIKQSESRSGLKSKLASRSLEFEDSELEEALKKYNYFNLFNGIESILLSKTNPEIMGAVTILQTLGVLSGVNLMFVVKMAYSYISTVNDTKKQFNSI</sequence>
<evidence type="ECO:0000313" key="4">
    <source>
        <dbReference type="Proteomes" id="UP000504756"/>
    </source>
</evidence>
<feature type="compositionally biased region" description="Polar residues" evidence="1">
    <location>
        <begin position="1"/>
        <end position="11"/>
    </location>
</feature>
<evidence type="ECO:0000313" key="3">
    <source>
        <dbReference type="EMBL" id="GFO52363.1"/>
    </source>
</evidence>
<keyword evidence="2" id="KW-1133">Transmembrane helix</keyword>
<dbReference type="AlphaFoldDB" id="A0A6L2ZW89"/>
<organism evidence="3 4">
    <name type="scientific">Lactococcus garvieae</name>
    <dbReference type="NCBI Taxonomy" id="1363"/>
    <lineage>
        <taxon>Bacteria</taxon>
        <taxon>Bacillati</taxon>
        <taxon>Bacillota</taxon>
        <taxon>Bacilli</taxon>
        <taxon>Lactobacillales</taxon>
        <taxon>Streptococcaceae</taxon>
        <taxon>Lactococcus</taxon>
    </lineage>
</organism>
<name>A0A6L2ZW89_9LACT</name>
<protein>
    <submittedName>
        <fullName evidence="3">Uncharacterized protein</fullName>
    </submittedName>
</protein>
<evidence type="ECO:0000256" key="1">
    <source>
        <dbReference type="SAM" id="MobiDB-lite"/>
    </source>
</evidence>
<keyword evidence="2" id="KW-0472">Membrane</keyword>
<reference evidence="3 4" key="1">
    <citation type="submission" date="2020-06" db="EMBL/GenBank/DDBJ databases">
        <title>Draft genome sequence of Lactic acid bacteria from Okinawan-style tofu.</title>
        <authorList>
            <person name="Takara I."/>
            <person name="Ikematsu S."/>
        </authorList>
    </citation>
    <scope>NUCLEOTIDE SEQUENCE [LARGE SCALE GENOMIC DNA]</scope>
    <source>
        <strain evidence="4">lg38</strain>
    </source>
</reference>
<dbReference type="EMBL" id="BLXU01000010">
    <property type="protein sequence ID" value="GFO52363.1"/>
    <property type="molecule type" value="Genomic_DNA"/>
</dbReference>
<gene>
    <name evidence="3" type="ORF">ikelab_16380</name>
</gene>
<feature type="region of interest" description="Disordered" evidence="1">
    <location>
        <begin position="1"/>
        <end position="21"/>
    </location>
</feature>
<keyword evidence="2" id="KW-0812">Transmembrane</keyword>
<comment type="caution">
    <text evidence="3">The sequence shown here is derived from an EMBL/GenBank/DDBJ whole genome shotgun (WGS) entry which is preliminary data.</text>
</comment>